<gene>
    <name evidence="5" type="ORF">IX46_01565</name>
</gene>
<feature type="binding site" evidence="4">
    <location>
        <position position="101"/>
    </location>
    <ligand>
        <name>a divalent metal cation</name>
        <dbReference type="ChEBI" id="CHEBI:60240"/>
        <label>1</label>
    </ligand>
</feature>
<accession>A0A0M4H3J4</accession>
<dbReference type="GO" id="GO:0005737">
    <property type="term" value="C:cytoplasm"/>
    <property type="evidence" value="ECO:0007669"/>
    <property type="project" value="TreeGrafter"/>
</dbReference>
<dbReference type="KEGG" id="baph:IX46_01565"/>
<dbReference type="RefSeq" id="WP_053940257.1">
    <property type="nucleotide sequence ID" value="NZ_CP009253.1"/>
</dbReference>
<dbReference type="EMBL" id="CP009253">
    <property type="protein sequence ID" value="ALD15251.1"/>
    <property type="molecule type" value="Genomic_DNA"/>
</dbReference>
<dbReference type="Gene3D" id="3.40.1390.30">
    <property type="entry name" value="NIF3 (NGG1p interacting factor 3)-like"/>
    <property type="match status" value="2"/>
</dbReference>
<dbReference type="PATRIC" id="fig|1265350.3.peg.293"/>
<dbReference type="GO" id="GO:0046872">
    <property type="term" value="F:metal ion binding"/>
    <property type="evidence" value="ECO:0007669"/>
    <property type="project" value="UniProtKB-KW"/>
</dbReference>
<dbReference type="Proteomes" id="UP000066321">
    <property type="component" value="Chromosome"/>
</dbReference>
<keyword evidence="3 4" id="KW-0479">Metal-binding</keyword>
<dbReference type="InterPro" id="IPR036069">
    <property type="entry name" value="DUF34/NIF3_sf"/>
</dbReference>
<evidence type="ECO:0000256" key="3">
    <source>
        <dbReference type="ARBA" id="ARBA00022723"/>
    </source>
</evidence>
<dbReference type="Pfam" id="PF01784">
    <property type="entry name" value="DUF34_NIF3"/>
    <property type="match status" value="1"/>
</dbReference>
<evidence type="ECO:0000256" key="1">
    <source>
        <dbReference type="ARBA" id="ARBA00006964"/>
    </source>
</evidence>
<dbReference type="InterPro" id="IPR002678">
    <property type="entry name" value="DUF34/NIF3"/>
</dbReference>
<dbReference type="PANTHER" id="PTHR13799">
    <property type="entry name" value="NGG1 INTERACTING FACTOR 3"/>
    <property type="match status" value="1"/>
</dbReference>
<proteinExistence type="inferred from homology"/>
<evidence type="ECO:0000256" key="4">
    <source>
        <dbReference type="PIRSR" id="PIRSR602678-1"/>
    </source>
</evidence>
<dbReference type="PANTHER" id="PTHR13799:SF14">
    <property type="entry name" value="GTP CYCLOHYDROLASE 1 TYPE 2 HOMOLOG"/>
    <property type="match status" value="1"/>
</dbReference>
<dbReference type="GO" id="GO:0016787">
    <property type="term" value="F:hydrolase activity"/>
    <property type="evidence" value="ECO:0007669"/>
    <property type="project" value="UniProtKB-KW"/>
</dbReference>
<feature type="binding site" evidence="4">
    <location>
        <position position="63"/>
    </location>
    <ligand>
        <name>a divalent metal cation</name>
        <dbReference type="ChEBI" id="CHEBI:60240"/>
        <label>1</label>
    </ligand>
</feature>
<comment type="similarity">
    <text evidence="1">Belongs to the GTP cyclohydrolase I type 2/NIF3 family.</text>
</comment>
<evidence type="ECO:0000313" key="5">
    <source>
        <dbReference type="EMBL" id="ALD15251.1"/>
    </source>
</evidence>
<reference evidence="5 6" key="1">
    <citation type="journal article" date="2015" name="J Genomics">
        <title>Whole Genome Sequence of the Soybean Aphid Endosymbiont Buchnera aphidicola and Genetic Differentiation among Biotype-Specific Strains.</title>
        <authorList>
            <person name="Cassone B.J."/>
            <person name="Wenger J.A."/>
            <person name="Michel A.P."/>
        </authorList>
    </citation>
    <scope>NUCLEOTIDE SEQUENCE [LARGE SCALE GENOMIC DNA]</scope>
    <source>
        <strain evidence="5 6">BAg</strain>
    </source>
</reference>
<dbReference type="AlphaFoldDB" id="A0A0M4H3J4"/>
<sequence>MENFILEKIINKKLFNNFNKDIVYNGLQIEGEKIINKIVIGVSICQDLLDSALYYKANTIIVHHGCFWNKEINYIHGIQRNRLKTILSHNINLYSWHLPLDIHPELGNNAQIAKKLNIFVQGEILPYVLWGILESKINSLDFAKNIEKIFKKKPIHFYQNAPNYIQRIAWCSGKGQSFIQQAYKFGIDAFLTGEVSEETIYVAKELGIHIFALGHYCSEKDGIQSLGKWLNKKYNLDVIFIDIYNPA</sequence>
<name>A0A0M4H3J4_9GAMM</name>
<dbReference type="NCBIfam" id="TIGR00486">
    <property type="entry name" value="YbgI_SA1388"/>
    <property type="match status" value="1"/>
</dbReference>
<organism evidence="5 6">
    <name type="scientific">Buchnera aphidicola</name>
    <name type="common">Aphis glycines</name>
    <dbReference type="NCBI Taxonomy" id="1265350"/>
    <lineage>
        <taxon>Bacteria</taxon>
        <taxon>Pseudomonadati</taxon>
        <taxon>Pseudomonadota</taxon>
        <taxon>Gammaproteobacteria</taxon>
        <taxon>Enterobacterales</taxon>
        <taxon>Erwiniaceae</taxon>
        <taxon>Buchnera</taxon>
    </lineage>
</organism>
<dbReference type="FunFam" id="3.40.1390.30:FF:000002">
    <property type="entry name" value="Nif3-like dinuclear metal center protein"/>
    <property type="match status" value="1"/>
</dbReference>
<feature type="binding site" evidence="4">
    <location>
        <position position="215"/>
    </location>
    <ligand>
        <name>a divalent metal cation</name>
        <dbReference type="ChEBI" id="CHEBI:60240"/>
        <label>2</label>
    </ligand>
</feature>
<feature type="binding site" evidence="4">
    <location>
        <position position="219"/>
    </location>
    <ligand>
        <name>a divalent metal cation</name>
        <dbReference type="ChEBI" id="CHEBI:60240"/>
        <label>1</label>
    </ligand>
</feature>
<evidence type="ECO:0000313" key="6">
    <source>
        <dbReference type="Proteomes" id="UP000066321"/>
    </source>
</evidence>
<keyword evidence="5" id="KW-0378">Hydrolase</keyword>
<dbReference type="SUPFAM" id="SSF102705">
    <property type="entry name" value="NIF3 (NGG1p interacting factor 3)-like"/>
    <property type="match status" value="1"/>
</dbReference>
<protein>
    <recommendedName>
        <fullName evidence="2">GTP cyclohydrolase 1 type 2 homolog</fullName>
    </recommendedName>
</protein>
<dbReference type="STRING" id="1265350.IX46_01565"/>
<feature type="binding site" evidence="4">
    <location>
        <position position="64"/>
    </location>
    <ligand>
        <name>a divalent metal cation</name>
        <dbReference type="ChEBI" id="CHEBI:60240"/>
        <label>2</label>
    </ligand>
</feature>
<dbReference type="OrthoDB" id="9800881at2"/>
<evidence type="ECO:0000256" key="2">
    <source>
        <dbReference type="ARBA" id="ARBA00022112"/>
    </source>
</evidence>